<dbReference type="SUPFAM" id="SSF160519">
    <property type="entry name" value="BB2672-like"/>
    <property type="match status" value="1"/>
</dbReference>
<keyword evidence="2" id="KW-1185">Reference proteome</keyword>
<dbReference type="Proteomes" id="UP000010998">
    <property type="component" value="Chromosome"/>
</dbReference>
<proteinExistence type="predicted"/>
<gene>
    <name evidence="1" type="ordered locus">Mesau_02081</name>
</gene>
<evidence type="ECO:0000313" key="2">
    <source>
        <dbReference type="Proteomes" id="UP000010998"/>
    </source>
</evidence>
<reference evidence="2" key="1">
    <citation type="submission" date="2012-02" db="EMBL/GenBank/DDBJ databases">
        <title>Complete sequence of Mesorhizobium australicum WSM2073.</title>
        <authorList>
            <person name="Lucas S."/>
            <person name="Han J."/>
            <person name="Lapidus A."/>
            <person name="Cheng J.-F."/>
            <person name="Goodwin L."/>
            <person name="Pitluck S."/>
            <person name="Peters L."/>
            <person name="Gu W."/>
            <person name="Detter J.C."/>
            <person name="Han C."/>
            <person name="Tapia R."/>
            <person name="Land M."/>
            <person name="Hauser L."/>
            <person name="Kyrpides N."/>
            <person name="Ivanova N."/>
            <person name="Pagani I."/>
            <person name="Reeve W.G."/>
            <person name="Howieson J.G."/>
            <person name="Tiwari R.P."/>
            <person name="O'Hara G.W."/>
            <person name="Atkins C.A."/>
            <person name="Ronson C.W."/>
            <person name="Nandasena K.G."/>
            <person name="Woyke T."/>
        </authorList>
    </citation>
    <scope>NUCLEOTIDE SEQUENCE [LARGE SCALE GENOMIC DNA]</scope>
    <source>
        <strain evidence="2">LMG 24608 / HAMBI 3006 / WSM2073</strain>
    </source>
</reference>
<dbReference type="EMBL" id="CP003358">
    <property type="protein sequence ID" value="AGB44523.1"/>
    <property type="molecule type" value="Genomic_DNA"/>
</dbReference>
<dbReference type="KEGG" id="mam:Mesau_02081"/>
<accession>L0KKF5</accession>
<evidence type="ECO:0008006" key="3">
    <source>
        <dbReference type="Google" id="ProtNLM"/>
    </source>
</evidence>
<sequence>MAAVASDEPLNALIGARKLRSLQETKMNYSSEVERDYDVRGWYASVQESRHDGGQPGETLVKVATGVVIRNPFAGKFVAELSDLTNPSSAIGHALGERAVALLGNRPVESYGKGGIAGTSGEQEHVVACITTVFGDPLRQQVGGGKAWISSVSKVAAAGTSIDIPLAHKDELYIRSHYDAVTFSVPDGPRPDELLICVAVASGPRVHQRVGGKSVADLKAGV</sequence>
<name>L0KKF5_MESAW</name>
<dbReference type="STRING" id="754035.Mesau_02081"/>
<dbReference type="eggNOG" id="ENOG502Z897">
    <property type="taxonomic scope" value="Bacteria"/>
</dbReference>
<dbReference type="Gene3D" id="3.30.1330.110">
    <property type="entry name" value="BB2672"/>
    <property type="match status" value="1"/>
</dbReference>
<dbReference type="Pfam" id="PF06684">
    <property type="entry name" value="AA_synth"/>
    <property type="match status" value="1"/>
</dbReference>
<dbReference type="HOGENOM" id="CLU_120419_0_0_5"/>
<dbReference type="InterPro" id="IPR035936">
    <property type="entry name" value="BB2672"/>
</dbReference>
<protein>
    <recommendedName>
        <fullName evidence="3">Amino acid synthesis</fullName>
    </recommendedName>
</protein>
<dbReference type="AlphaFoldDB" id="L0KKF5"/>
<organism evidence="1 2">
    <name type="scientific">Mesorhizobium australicum (strain HAMBI 3006 / LMG 24608 / WSM2073)</name>
    <dbReference type="NCBI Taxonomy" id="754035"/>
    <lineage>
        <taxon>Bacteria</taxon>
        <taxon>Pseudomonadati</taxon>
        <taxon>Pseudomonadota</taxon>
        <taxon>Alphaproteobacteria</taxon>
        <taxon>Hyphomicrobiales</taxon>
        <taxon>Phyllobacteriaceae</taxon>
        <taxon>Mesorhizobium</taxon>
    </lineage>
</organism>
<dbReference type="InterPro" id="IPR009569">
    <property type="entry name" value="AA_synth_put"/>
</dbReference>
<evidence type="ECO:0000313" key="1">
    <source>
        <dbReference type="EMBL" id="AGB44523.1"/>
    </source>
</evidence>